<dbReference type="AlphaFoldDB" id="A0A238L4F7"/>
<evidence type="ECO:0000313" key="1">
    <source>
        <dbReference type="EMBL" id="SMX49954.1"/>
    </source>
</evidence>
<sequence length="71" mass="7580">MIETSLTVNVRLVRLADLHHQNAVPVRQRLVSGSCTAALDDLTSGSSGPFVTCKLMHGPNLQSPLSAHSSR</sequence>
<evidence type="ECO:0000313" key="2">
    <source>
        <dbReference type="Proteomes" id="UP000220836"/>
    </source>
</evidence>
<name>A0A238L4F7_9RHOB</name>
<keyword evidence="2" id="KW-1185">Reference proteome</keyword>
<organism evidence="1 2">
    <name type="scientific">Pelagimonas varians</name>
    <dbReference type="NCBI Taxonomy" id="696760"/>
    <lineage>
        <taxon>Bacteria</taxon>
        <taxon>Pseudomonadati</taxon>
        <taxon>Pseudomonadota</taxon>
        <taxon>Alphaproteobacteria</taxon>
        <taxon>Rhodobacterales</taxon>
        <taxon>Roseobacteraceae</taxon>
        <taxon>Pelagimonas</taxon>
    </lineage>
</organism>
<proteinExistence type="predicted"/>
<accession>A0A238L4F7</accession>
<reference evidence="1 2" key="1">
    <citation type="submission" date="2017-05" db="EMBL/GenBank/DDBJ databases">
        <authorList>
            <person name="Song R."/>
            <person name="Chenine A.L."/>
            <person name="Ruprecht R.M."/>
        </authorList>
    </citation>
    <scope>NUCLEOTIDE SEQUENCE [LARGE SCALE GENOMIC DNA]</scope>
    <source>
        <strain evidence="1 2">CECT 8663</strain>
    </source>
</reference>
<protein>
    <submittedName>
        <fullName evidence="1">Uncharacterized protein</fullName>
    </submittedName>
</protein>
<dbReference type="Proteomes" id="UP000220836">
    <property type="component" value="Unassembled WGS sequence"/>
</dbReference>
<dbReference type="EMBL" id="FXYH01000025">
    <property type="protein sequence ID" value="SMX49954.1"/>
    <property type="molecule type" value="Genomic_DNA"/>
</dbReference>
<gene>
    <name evidence="1" type="ORF">PEV8663_04406</name>
</gene>